<dbReference type="EMBL" id="JACRJB010000078">
    <property type="protein sequence ID" value="MBI5133065.1"/>
    <property type="molecule type" value="Genomic_DNA"/>
</dbReference>
<comment type="subcellular location">
    <subcellularLocation>
        <location evidence="1">Cell outer membrane</location>
    </subcellularLocation>
</comment>
<protein>
    <submittedName>
        <fullName evidence="7">OmpA family protein</fullName>
    </submittedName>
</protein>
<dbReference type="PROSITE" id="PS51123">
    <property type="entry name" value="OMPA_2"/>
    <property type="match status" value="1"/>
</dbReference>
<dbReference type="GO" id="GO:0009279">
    <property type="term" value="C:cell outer membrane"/>
    <property type="evidence" value="ECO:0007669"/>
    <property type="project" value="UniProtKB-SubCell"/>
</dbReference>
<keyword evidence="5" id="KW-0732">Signal</keyword>
<evidence type="ECO:0000256" key="3">
    <source>
        <dbReference type="ARBA" id="ARBA00023237"/>
    </source>
</evidence>
<organism evidence="7 8">
    <name type="scientific">Rhodopseudomonas palustris</name>
    <dbReference type="NCBI Taxonomy" id="1076"/>
    <lineage>
        <taxon>Bacteria</taxon>
        <taxon>Pseudomonadati</taxon>
        <taxon>Pseudomonadota</taxon>
        <taxon>Alphaproteobacteria</taxon>
        <taxon>Hyphomicrobiales</taxon>
        <taxon>Nitrobacteraceae</taxon>
        <taxon>Rhodopseudomonas</taxon>
    </lineage>
</organism>
<accession>A0A933S3Q1</accession>
<dbReference type="Pfam" id="PF00691">
    <property type="entry name" value="OmpA"/>
    <property type="match status" value="1"/>
</dbReference>
<dbReference type="PROSITE" id="PS01068">
    <property type="entry name" value="OMPA_1"/>
    <property type="match status" value="1"/>
</dbReference>
<dbReference type="SUPFAM" id="SSF103088">
    <property type="entry name" value="OmpA-like"/>
    <property type="match status" value="1"/>
</dbReference>
<dbReference type="Proteomes" id="UP000782519">
    <property type="component" value="Unassembled WGS sequence"/>
</dbReference>
<evidence type="ECO:0000256" key="5">
    <source>
        <dbReference type="SAM" id="SignalP"/>
    </source>
</evidence>
<evidence type="ECO:0000259" key="6">
    <source>
        <dbReference type="PROSITE" id="PS51123"/>
    </source>
</evidence>
<evidence type="ECO:0000256" key="2">
    <source>
        <dbReference type="ARBA" id="ARBA00023136"/>
    </source>
</evidence>
<evidence type="ECO:0000256" key="4">
    <source>
        <dbReference type="PROSITE-ProRule" id="PRU00473"/>
    </source>
</evidence>
<proteinExistence type="predicted"/>
<dbReference type="PANTHER" id="PTHR30329:SF21">
    <property type="entry name" value="LIPOPROTEIN YIAD-RELATED"/>
    <property type="match status" value="1"/>
</dbReference>
<name>A0A933S3Q1_RHOPL</name>
<sequence>MMIRQINMSLALTAVILAGGLGIGTTAAQAGEVTSQQIRDQLKASKTRSLSGTRTAVTPEELATIKRVSQTRSLSAGDREQIAAIAAKRPTIDLEINFDYNSAVLSSRAEPQLKSLGDALTSADLKDAIVMLAGHTDAKGGDDYNQGLSERRAEAVKRYLIERYRIQPDHLVSVGYGEKQLKAPADPFGAENRRVQIVNMAEHDEAAK</sequence>
<gene>
    <name evidence="7" type="ORF">HZA66_26805</name>
</gene>
<reference evidence="7" key="1">
    <citation type="submission" date="2020-07" db="EMBL/GenBank/DDBJ databases">
        <title>Huge and variable diversity of episymbiotic CPR bacteria and DPANN archaea in groundwater ecosystems.</title>
        <authorList>
            <person name="He C.Y."/>
            <person name="Keren R."/>
            <person name="Whittaker M."/>
            <person name="Farag I.F."/>
            <person name="Doudna J."/>
            <person name="Cate J.H.D."/>
            <person name="Banfield J.F."/>
        </authorList>
    </citation>
    <scope>NUCLEOTIDE SEQUENCE</scope>
    <source>
        <strain evidence="7">NC_groundwater_1818_Pr3_B-0.1um_66_35</strain>
    </source>
</reference>
<dbReference type="InterPro" id="IPR006664">
    <property type="entry name" value="OMP_bac"/>
</dbReference>
<dbReference type="CDD" id="cd07185">
    <property type="entry name" value="OmpA_C-like"/>
    <property type="match status" value="1"/>
</dbReference>
<feature type="chain" id="PRO_5037621757" evidence="5">
    <location>
        <begin position="31"/>
        <end position="208"/>
    </location>
</feature>
<dbReference type="AlphaFoldDB" id="A0A933S3Q1"/>
<comment type="caution">
    <text evidence="7">The sequence shown here is derived from an EMBL/GenBank/DDBJ whole genome shotgun (WGS) entry which is preliminary data.</text>
</comment>
<evidence type="ECO:0000256" key="1">
    <source>
        <dbReference type="ARBA" id="ARBA00004442"/>
    </source>
</evidence>
<feature type="domain" description="OmpA-like" evidence="6">
    <location>
        <begin position="85"/>
        <end position="203"/>
    </location>
</feature>
<dbReference type="PRINTS" id="PR01021">
    <property type="entry name" value="OMPADOMAIN"/>
</dbReference>
<evidence type="ECO:0000313" key="7">
    <source>
        <dbReference type="EMBL" id="MBI5133065.1"/>
    </source>
</evidence>
<dbReference type="Gene3D" id="3.30.1330.60">
    <property type="entry name" value="OmpA-like domain"/>
    <property type="match status" value="1"/>
</dbReference>
<dbReference type="PANTHER" id="PTHR30329">
    <property type="entry name" value="STATOR ELEMENT OF FLAGELLAR MOTOR COMPLEX"/>
    <property type="match status" value="1"/>
</dbReference>
<dbReference type="InterPro" id="IPR036737">
    <property type="entry name" value="OmpA-like_sf"/>
</dbReference>
<feature type="signal peptide" evidence="5">
    <location>
        <begin position="1"/>
        <end position="30"/>
    </location>
</feature>
<dbReference type="InterPro" id="IPR006665">
    <property type="entry name" value="OmpA-like"/>
</dbReference>
<keyword evidence="2 4" id="KW-0472">Membrane</keyword>
<dbReference type="InterPro" id="IPR006690">
    <property type="entry name" value="OMPA-like_CS"/>
</dbReference>
<dbReference type="InterPro" id="IPR050330">
    <property type="entry name" value="Bact_OuterMem_StrucFunc"/>
</dbReference>
<keyword evidence="3" id="KW-0998">Cell outer membrane</keyword>
<evidence type="ECO:0000313" key="8">
    <source>
        <dbReference type="Proteomes" id="UP000782519"/>
    </source>
</evidence>